<dbReference type="InterPro" id="IPR015915">
    <property type="entry name" value="Kelch-typ_b-propeller"/>
</dbReference>
<accession>A0A9N9UFI3</accession>
<comment type="caution">
    <text evidence="1">The sequence shown here is derived from an EMBL/GenBank/DDBJ whole genome shotgun (WGS) entry which is preliminary data.</text>
</comment>
<dbReference type="EMBL" id="CABFNO020001405">
    <property type="protein sequence ID" value="CAG9986736.1"/>
    <property type="molecule type" value="Genomic_DNA"/>
</dbReference>
<dbReference type="Gene3D" id="2.120.10.80">
    <property type="entry name" value="Kelch-type beta propeller"/>
    <property type="match status" value="1"/>
</dbReference>
<dbReference type="AlphaFoldDB" id="A0A9N9UFI3"/>
<evidence type="ECO:0000313" key="1">
    <source>
        <dbReference type="EMBL" id="CAG9986736.1"/>
    </source>
</evidence>
<dbReference type="SUPFAM" id="SSF117281">
    <property type="entry name" value="Kelch motif"/>
    <property type="match status" value="1"/>
</dbReference>
<dbReference type="OrthoDB" id="540004at2759"/>
<evidence type="ECO:0000313" key="2">
    <source>
        <dbReference type="Proteomes" id="UP000754883"/>
    </source>
</evidence>
<reference evidence="2" key="1">
    <citation type="submission" date="2019-06" db="EMBL/GenBank/DDBJ databases">
        <authorList>
            <person name="Broberg M."/>
        </authorList>
    </citation>
    <scope>NUCLEOTIDE SEQUENCE [LARGE SCALE GENOMIC DNA]</scope>
</reference>
<sequence length="309" mass="33615">MLTNKAAGSFYIYGGWATSKDSADDSQFWKFTADGKGGGDWAKEAKANSDFFAGLQRSEGAAHVSTNEAGFIIGGAVVDSKPSQNLEAIRVFNFTTKTWEEERTTAYSKTGTLWGGSATFVEKYGGSGIIVMLGGVESGAKAMADPGNVFFYDIAEKTWHTQATVVATNHEDEPIPWSNGCVVGIEDTGDNGSFEIFVFGGGNRERDEEMGTIHALSLPGFVWTKVSDNLSHIGNRTDHACVTLGNNQFISLGGLDWTGSDSRNWGIQDKLPRGIGIFNMNNHSWQDSYDAEAPKYVTHEKIRAWYKDA</sequence>
<organism evidence="1 2">
    <name type="scientific">Clonostachys byssicola</name>
    <dbReference type="NCBI Taxonomy" id="160290"/>
    <lineage>
        <taxon>Eukaryota</taxon>
        <taxon>Fungi</taxon>
        <taxon>Dikarya</taxon>
        <taxon>Ascomycota</taxon>
        <taxon>Pezizomycotina</taxon>
        <taxon>Sordariomycetes</taxon>
        <taxon>Hypocreomycetidae</taxon>
        <taxon>Hypocreales</taxon>
        <taxon>Bionectriaceae</taxon>
        <taxon>Clonostachys</taxon>
    </lineage>
</organism>
<reference evidence="1 2" key="2">
    <citation type="submission" date="2021-10" db="EMBL/GenBank/DDBJ databases">
        <authorList>
            <person name="Piombo E."/>
        </authorList>
    </citation>
    <scope>NUCLEOTIDE SEQUENCE [LARGE SCALE GENOMIC DNA]</scope>
</reference>
<protein>
    <recommendedName>
        <fullName evidence="3">Galactose oxidase</fullName>
    </recommendedName>
</protein>
<keyword evidence="2" id="KW-1185">Reference proteome</keyword>
<gene>
    <name evidence="1" type="ORF">CBYS24578_00007934</name>
</gene>
<dbReference type="Proteomes" id="UP000754883">
    <property type="component" value="Unassembled WGS sequence"/>
</dbReference>
<name>A0A9N9UFI3_9HYPO</name>
<proteinExistence type="predicted"/>
<evidence type="ECO:0008006" key="3">
    <source>
        <dbReference type="Google" id="ProtNLM"/>
    </source>
</evidence>
<dbReference type="PANTHER" id="PTHR23244">
    <property type="entry name" value="KELCH REPEAT DOMAIN"/>
    <property type="match status" value="1"/>
</dbReference>